<evidence type="ECO:0000313" key="1">
    <source>
        <dbReference type="EMBL" id="MDQ0255480.1"/>
    </source>
</evidence>
<evidence type="ECO:0000313" key="2">
    <source>
        <dbReference type="Proteomes" id="UP001230005"/>
    </source>
</evidence>
<keyword evidence="2" id="KW-1185">Reference proteome</keyword>
<sequence length="151" mass="17594">MTLQWNIETDLTTNSYMKNYLDIAVHDAALALDDEELSRGYVVFVQDVAEENFRQSLMFHLRLNYDLSPLEDSFFQDPVEIKLLEFFDDATIDPETGEPISFPYVYHNEEYQIIDVLRGPGVVAVIEVQSPRYFRGEGMTIRKASVYEYVF</sequence>
<comment type="caution">
    <text evidence="1">The sequence shown here is derived from an EMBL/GenBank/DDBJ whole genome shotgun (WGS) entry which is preliminary data.</text>
</comment>
<dbReference type="EMBL" id="JAUSUG010000011">
    <property type="protein sequence ID" value="MDQ0255480.1"/>
    <property type="molecule type" value="Genomic_DNA"/>
</dbReference>
<gene>
    <name evidence="1" type="ORF">J2S74_002862</name>
</gene>
<accession>A0ABT9ZW63</accession>
<name>A0ABT9ZW63_9BACI</name>
<dbReference type="Proteomes" id="UP001230005">
    <property type="component" value="Unassembled WGS sequence"/>
</dbReference>
<proteinExistence type="predicted"/>
<protein>
    <submittedName>
        <fullName evidence="1">Uncharacterized protein</fullName>
    </submittedName>
</protein>
<reference evidence="1 2" key="1">
    <citation type="submission" date="2023-07" db="EMBL/GenBank/DDBJ databases">
        <title>Genomic Encyclopedia of Type Strains, Phase IV (KMG-IV): sequencing the most valuable type-strain genomes for metagenomic binning, comparative biology and taxonomic classification.</title>
        <authorList>
            <person name="Goeker M."/>
        </authorList>
    </citation>
    <scope>NUCLEOTIDE SEQUENCE [LARGE SCALE GENOMIC DNA]</scope>
    <source>
        <strain evidence="1 2">DSM 9768</strain>
    </source>
</reference>
<organism evidence="1 2">
    <name type="scientific">Evansella vedderi</name>
    <dbReference type="NCBI Taxonomy" id="38282"/>
    <lineage>
        <taxon>Bacteria</taxon>
        <taxon>Bacillati</taxon>
        <taxon>Bacillota</taxon>
        <taxon>Bacilli</taxon>
        <taxon>Bacillales</taxon>
        <taxon>Bacillaceae</taxon>
        <taxon>Evansella</taxon>
    </lineage>
</organism>